<keyword evidence="7" id="KW-1185">Reference proteome</keyword>
<evidence type="ECO:0000313" key="7">
    <source>
        <dbReference type="Proteomes" id="UP001162741"/>
    </source>
</evidence>
<feature type="transmembrane region" description="Helical" evidence="5">
    <location>
        <begin position="21"/>
        <end position="41"/>
    </location>
</feature>
<evidence type="ECO:0000256" key="2">
    <source>
        <dbReference type="ARBA" id="ARBA00022692"/>
    </source>
</evidence>
<sequence length="280" mass="30701">MRWSGRRESGNVEDRRGMSGGKIVGGGIGGIIIAVIIYFLGGDPSQIINTQQVQQEQLSPEEKAAEDQAASFVKVVLADTEDVWNKLFSENSEQYVEPKLVLFTGSVQSACGGATSASGPFYCPSDQKVYIDLSFYDDLSKRFGAPGDFAMAYVVAHEVGHHVQNLLGISDKLHNARGRVSETEYNRLSVKLELQADFLAGVWAHHAQKMKNVLEAGDIEEALNAANAIGDDRLQKQAQGHVVPDAFTHGTSEQRMYWFKRGFETGDLSKGDTFKELAQL</sequence>
<reference evidence="6" key="1">
    <citation type="submission" date="2022-10" db="EMBL/GenBank/DDBJ databases">
        <title>Chitinophaga sp. nov., isolated from soil.</title>
        <authorList>
            <person name="Jeon C.O."/>
        </authorList>
    </citation>
    <scope>NUCLEOTIDE SEQUENCE</scope>
    <source>
        <strain evidence="6">R8</strain>
    </source>
</reference>
<dbReference type="Pfam" id="PF04228">
    <property type="entry name" value="Zn_peptidase"/>
    <property type="match status" value="1"/>
</dbReference>
<gene>
    <name evidence="6" type="ORF">MKQ68_22580</name>
</gene>
<dbReference type="EMBL" id="CP107006">
    <property type="protein sequence ID" value="UYQ92870.1"/>
    <property type="molecule type" value="Genomic_DNA"/>
</dbReference>
<comment type="subcellular location">
    <subcellularLocation>
        <location evidence="1">Membrane</location>
        <topology evidence="1">Single-pass membrane protein</topology>
    </subcellularLocation>
</comment>
<protein>
    <submittedName>
        <fullName evidence="6">Neutral zinc metallopeptidase</fullName>
    </submittedName>
</protein>
<keyword evidence="3 5" id="KW-1133">Transmembrane helix</keyword>
<keyword evidence="2 5" id="KW-0812">Transmembrane</keyword>
<dbReference type="InterPro" id="IPR007343">
    <property type="entry name" value="Uncharacterised_pept_Zn_put"/>
</dbReference>
<evidence type="ECO:0000313" key="6">
    <source>
        <dbReference type="EMBL" id="UYQ92870.1"/>
    </source>
</evidence>
<proteinExistence type="predicted"/>
<name>A0ABY6IZR8_9BACT</name>
<keyword evidence="4 5" id="KW-0472">Membrane</keyword>
<evidence type="ECO:0000256" key="5">
    <source>
        <dbReference type="SAM" id="Phobius"/>
    </source>
</evidence>
<organism evidence="6 7">
    <name type="scientific">Chitinophaga horti</name>
    <dbReference type="NCBI Taxonomy" id="2920382"/>
    <lineage>
        <taxon>Bacteria</taxon>
        <taxon>Pseudomonadati</taxon>
        <taxon>Bacteroidota</taxon>
        <taxon>Chitinophagia</taxon>
        <taxon>Chitinophagales</taxon>
        <taxon>Chitinophagaceae</taxon>
        <taxon>Chitinophaga</taxon>
    </lineage>
</organism>
<evidence type="ECO:0000256" key="1">
    <source>
        <dbReference type="ARBA" id="ARBA00004167"/>
    </source>
</evidence>
<dbReference type="Proteomes" id="UP001162741">
    <property type="component" value="Chromosome"/>
</dbReference>
<evidence type="ECO:0000256" key="3">
    <source>
        <dbReference type="ARBA" id="ARBA00022989"/>
    </source>
</evidence>
<dbReference type="PANTHER" id="PTHR30168">
    <property type="entry name" value="PUTATIVE MEMBRANE PROTEIN YPFJ"/>
    <property type="match status" value="1"/>
</dbReference>
<evidence type="ECO:0000256" key="4">
    <source>
        <dbReference type="ARBA" id="ARBA00023136"/>
    </source>
</evidence>
<dbReference type="RefSeq" id="WP_264281053.1">
    <property type="nucleotide sequence ID" value="NZ_CP107006.1"/>
</dbReference>
<dbReference type="PANTHER" id="PTHR30168:SF0">
    <property type="entry name" value="INNER MEMBRANE PROTEIN"/>
    <property type="match status" value="1"/>
</dbReference>
<accession>A0ABY6IZR8</accession>